<evidence type="ECO:0000313" key="3">
    <source>
        <dbReference type="Proteomes" id="UP000595197"/>
    </source>
</evidence>
<dbReference type="EMBL" id="CP067420">
    <property type="protein sequence ID" value="QQP89702.1"/>
    <property type="molecule type" value="Genomic_DNA"/>
</dbReference>
<organism evidence="2 3">
    <name type="scientific">Skermanella cutis</name>
    <dbReference type="NCBI Taxonomy" id="2775420"/>
    <lineage>
        <taxon>Bacteria</taxon>
        <taxon>Pseudomonadati</taxon>
        <taxon>Pseudomonadota</taxon>
        <taxon>Alphaproteobacteria</taxon>
        <taxon>Rhodospirillales</taxon>
        <taxon>Azospirillaceae</taxon>
        <taxon>Skermanella</taxon>
    </lineage>
</organism>
<evidence type="ECO:0000313" key="2">
    <source>
        <dbReference type="EMBL" id="QQP89702.1"/>
    </source>
</evidence>
<reference evidence="2" key="1">
    <citation type="submission" date="2021-02" db="EMBL/GenBank/DDBJ databases">
        <title>Skermanella TT6 skin isolate.</title>
        <authorList>
            <person name="Lee K."/>
            <person name="Ganzorig M."/>
        </authorList>
    </citation>
    <scope>NUCLEOTIDE SEQUENCE</scope>
    <source>
        <strain evidence="2">TT6</strain>
    </source>
</reference>
<accession>A0ABX7BB91</accession>
<dbReference type="GO" id="GO:0016779">
    <property type="term" value="F:nucleotidyltransferase activity"/>
    <property type="evidence" value="ECO:0007669"/>
    <property type="project" value="UniProtKB-KW"/>
</dbReference>
<feature type="domain" description="THIF-type NAD/FAD binding fold" evidence="1">
    <location>
        <begin position="11"/>
        <end position="248"/>
    </location>
</feature>
<dbReference type="NCBIfam" id="NF004281">
    <property type="entry name" value="PRK05690.1"/>
    <property type="match status" value="1"/>
</dbReference>
<dbReference type="PANTHER" id="PTHR10953:SF102">
    <property type="entry name" value="ADENYLYLTRANSFERASE AND SULFURTRANSFERASE MOCS3"/>
    <property type="match status" value="1"/>
</dbReference>
<gene>
    <name evidence="2" type="primary">moeB</name>
    <name evidence="2" type="ORF">IGS68_27715</name>
</gene>
<proteinExistence type="predicted"/>
<protein>
    <submittedName>
        <fullName evidence="2">Molybdopterin-synthase adenylyltransferase MoeB</fullName>
    </submittedName>
</protein>
<sequence>MDFTDAQVERYARHIILPEVGGIGQEVLLKSRVLVVGAGGLGSPLLLYLAAAGVGVLGVIDPDVVDLSNLQRQIIHDTAAIGTPKVESARARLKAINPDVRLEIHRERLTAANAMGLIADYDVVADGTDNFAARYLLADACHLGGRTLVSAAMLRFDGQISTFKSYLGGPNPCYRCIFREPPPRGLVPSCAEGGVLGALAGAVGSIQAIEVLKELLGIGDSLSGQLLMYDALHTGFHKVRVPPDPHCPLCGHHPTITDLSGHEPGHEGAGP</sequence>
<name>A0ABX7BB91_9PROT</name>
<keyword evidence="3" id="KW-1185">Reference proteome</keyword>
<dbReference type="PANTHER" id="PTHR10953">
    <property type="entry name" value="UBIQUITIN-ACTIVATING ENZYME E1"/>
    <property type="match status" value="1"/>
</dbReference>
<dbReference type="RefSeq" id="WP_201076261.1">
    <property type="nucleotide sequence ID" value="NZ_CP067420.1"/>
</dbReference>
<dbReference type="InterPro" id="IPR045886">
    <property type="entry name" value="ThiF/MoeB/HesA"/>
</dbReference>
<dbReference type="Gene3D" id="3.40.50.720">
    <property type="entry name" value="NAD(P)-binding Rossmann-like Domain"/>
    <property type="match status" value="1"/>
</dbReference>
<evidence type="ECO:0000259" key="1">
    <source>
        <dbReference type="Pfam" id="PF00899"/>
    </source>
</evidence>
<dbReference type="CDD" id="cd00757">
    <property type="entry name" value="ThiF_MoeB_HesA_family"/>
    <property type="match status" value="1"/>
</dbReference>
<keyword evidence="2" id="KW-0808">Transferase</keyword>
<dbReference type="Proteomes" id="UP000595197">
    <property type="component" value="Chromosome"/>
</dbReference>
<dbReference type="Pfam" id="PF00899">
    <property type="entry name" value="ThiF"/>
    <property type="match status" value="1"/>
</dbReference>
<keyword evidence="2" id="KW-0548">Nucleotidyltransferase</keyword>
<dbReference type="SUPFAM" id="SSF69572">
    <property type="entry name" value="Activating enzymes of the ubiquitin-like proteins"/>
    <property type="match status" value="1"/>
</dbReference>
<dbReference type="InterPro" id="IPR000594">
    <property type="entry name" value="ThiF_NAD_FAD-bd"/>
</dbReference>
<dbReference type="InterPro" id="IPR035985">
    <property type="entry name" value="Ubiquitin-activating_enz"/>
</dbReference>